<name>A0ABR2SL81_9ROSI</name>
<accession>A0ABR2SL81</accession>
<evidence type="ECO:0000313" key="1">
    <source>
        <dbReference type="EMBL" id="KAK9025995.1"/>
    </source>
</evidence>
<dbReference type="Proteomes" id="UP001396334">
    <property type="component" value="Unassembled WGS sequence"/>
</dbReference>
<comment type="caution">
    <text evidence="1">The sequence shown here is derived from an EMBL/GenBank/DDBJ whole genome shotgun (WGS) entry which is preliminary data.</text>
</comment>
<evidence type="ECO:0000313" key="2">
    <source>
        <dbReference type="Proteomes" id="UP001396334"/>
    </source>
</evidence>
<gene>
    <name evidence="1" type="ORF">V6N11_038846</name>
</gene>
<dbReference type="EMBL" id="JBBPBN010000013">
    <property type="protein sequence ID" value="KAK9025995.1"/>
    <property type="molecule type" value="Genomic_DNA"/>
</dbReference>
<sequence>MRLKWNFCFSTSHGVPVWSNSFSLLFGIMESESMVCPSPLIPLETIGSLSLAVRVETISDCQLLHAPREEDRFPVSAPTNRYRYGVLHLRLEENSFFSNIMQCHDSRWNKDYLSSLMSDEDVLDFQCY</sequence>
<organism evidence="1 2">
    <name type="scientific">Hibiscus sabdariffa</name>
    <name type="common">roselle</name>
    <dbReference type="NCBI Taxonomy" id="183260"/>
    <lineage>
        <taxon>Eukaryota</taxon>
        <taxon>Viridiplantae</taxon>
        <taxon>Streptophyta</taxon>
        <taxon>Embryophyta</taxon>
        <taxon>Tracheophyta</taxon>
        <taxon>Spermatophyta</taxon>
        <taxon>Magnoliopsida</taxon>
        <taxon>eudicotyledons</taxon>
        <taxon>Gunneridae</taxon>
        <taxon>Pentapetalae</taxon>
        <taxon>rosids</taxon>
        <taxon>malvids</taxon>
        <taxon>Malvales</taxon>
        <taxon>Malvaceae</taxon>
        <taxon>Malvoideae</taxon>
        <taxon>Hibiscus</taxon>
    </lineage>
</organism>
<protein>
    <submittedName>
        <fullName evidence="1">Uncharacterized protein</fullName>
    </submittedName>
</protein>
<keyword evidence="2" id="KW-1185">Reference proteome</keyword>
<reference evidence="1 2" key="1">
    <citation type="journal article" date="2024" name="G3 (Bethesda)">
        <title>Genome assembly of Hibiscus sabdariffa L. provides insights into metabolisms of medicinal natural products.</title>
        <authorList>
            <person name="Kim T."/>
        </authorList>
    </citation>
    <scope>NUCLEOTIDE SEQUENCE [LARGE SCALE GENOMIC DNA]</scope>
    <source>
        <strain evidence="1">TK-2024</strain>
        <tissue evidence="1">Old leaves</tissue>
    </source>
</reference>
<proteinExistence type="predicted"/>